<feature type="region of interest" description="Disordered" evidence="2">
    <location>
        <begin position="1"/>
        <end position="35"/>
    </location>
</feature>
<dbReference type="GO" id="GO:0005886">
    <property type="term" value="C:plasma membrane"/>
    <property type="evidence" value="ECO:0007669"/>
    <property type="project" value="InterPro"/>
</dbReference>
<dbReference type="SMART" id="SM00244">
    <property type="entry name" value="PHB"/>
    <property type="match status" value="1"/>
</dbReference>
<dbReference type="InterPro" id="IPR043202">
    <property type="entry name" value="Band-7_stomatin-like"/>
</dbReference>
<keyword evidence="3" id="KW-0812">Transmembrane</keyword>
<organism evidence="5 6">
    <name type="scientific">Dictyobacter vulcani</name>
    <dbReference type="NCBI Taxonomy" id="2607529"/>
    <lineage>
        <taxon>Bacteria</taxon>
        <taxon>Bacillati</taxon>
        <taxon>Chloroflexota</taxon>
        <taxon>Ktedonobacteria</taxon>
        <taxon>Ktedonobacterales</taxon>
        <taxon>Dictyobacteraceae</taxon>
        <taxon>Dictyobacter</taxon>
    </lineage>
</organism>
<feature type="transmembrane region" description="Helical" evidence="3">
    <location>
        <begin position="119"/>
        <end position="152"/>
    </location>
</feature>
<sequence length="493" mass="54766">MVEGELLEPQDELVEDYSDTPVSAEPPASDPRRGAPVAASSPFEFIKHVSQYITLILIPLLLGGLTCLFVLPQVATGHAVLPPEGFWPILIVIIAVTIAQAVTVYYAGADNGVWTLATLGGFCLLLLVACFSVYGIWAGILVLVVLIALGIVLARRCVHPVPEGSVDIIFSFKKYARTLYPGFNILLPWEEVSAQLNVEEVQWMCPAQIIQLSRTEDVMLHGVMSYQLVQEDAYLAVTQVKNWEDSLRQQFQTRLQEITTVFRPDDFLPWPDGRQRSSMQPGDDDFAAGFERREQINNYLFQLLRDKAALWGVQINWVSIRDIEIAPHGSIKIEPVQTPPPAQPAVAPQPQAPAVTQAIPVPTTTAPRTYTPAPANNQPKPAEEPPRPQYTENKATQSYELTEEVLIQAYTNVQDGRITDPATIRGIAARFDKVASDPRASQSVNFDAAQAARNLYEQARKHEHAYQGELYHDETQPEWAVRRPRDENLMAGG</sequence>
<protein>
    <recommendedName>
        <fullName evidence="4">Band 7 domain-containing protein</fullName>
    </recommendedName>
</protein>
<dbReference type="InterPro" id="IPR036013">
    <property type="entry name" value="Band_7/SPFH_dom_sf"/>
</dbReference>
<feature type="region of interest" description="Disordered" evidence="2">
    <location>
        <begin position="364"/>
        <end position="391"/>
    </location>
</feature>
<keyword evidence="3" id="KW-1133">Transmembrane helix</keyword>
<proteinExistence type="inferred from homology"/>
<accession>A0A5J4KMD1</accession>
<name>A0A5J4KMD1_9CHLR</name>
<feature type="compositionally biased region" description="Acidic residues" evidence="2">
    <location>
        <begin position="1"/>
        <end position="18"/>
    </location>
</feature>
<comment type="similarity">
    <text evidence="1">Belongs to the band 7/mec-2 family.</text>
</comment>
<evidence type="ECO:0000256" key="1">
    <source>
        <dbReference type="ARBA" id="ARBA00008164"/>
    </source>
</evidence>
<gene>
    <name evidence="5" type="ORF">KDW_15830</name>
</gene>
<feature type="compositionally biased region" description="Low complexity" evidence="2">
    <location>
        <begin position="364"/>
        <end position="375"/>
    </location>
</feature>
<dbReference type="EMBL" id="BKZW01000001">
    <property type="protein sequence ID" value="GER87421.1"/>
    <property type="molecule type" value="Genomic_DNA"/>
</dbReference>
<evidence type="ECO:0000256" key="2">
    <source>
        <dbReference type="SAM" id="MobiDB-lite"/>
    </source>
</evidence>
<dbReference type="AlphaFoldDB" id="A0A5J4KMD1"/>
<dbReference type="PANTHER" id="PTHR10264:SF19">
    <property type="entry name" value="AT06885P-RELATED"/>
    <property type="match status" value="1"/>
</dbReference>
<dbReference type="Pfam" id="PF01145">
    <property type="entry name" value="Band_7"/>
    <property type="match status" value="1"/>
</dbReference>
<evidence type="ECO:0000259" key="4">
    <source>
        <dbReference type="SMART" id="SM00244"/>
    </source>
</evidence>
<evidence type="ECO:0000313" key="6">
    <source>
        <dbReference type="Proteomes" id="UP000326912"/>
    </source>
</evidence>
<keyword evidence="6" id="KW-1185">Reference proteome</keyword>
<evidence type="ECO:0000256" key="3">
    <source>
        <dbReference type="SAM" id="Phobius"/>
    </source>
</evidence>
<feature type="transmembrane region" description="Helical" evidence="3">
    <location>
        <begin position="86"/>
        <end position="107"/>
    </location>
</feature>
<evidence type="ECO:0000313" key="5">
    <source>
        <dbReference type="EMBL" id="GER87421.1"/>
    </source>
</evidence>
<dbReference type="Proteomes" id="UP000326912">
    <property type="component" value="Unassembled WGS sequence"/>
</dbReference>
<reference evidence="5 6" key="1">
    <citation type="submission" date="2019-10" db="EMBL/GenBank/DDBJ databases">
        <title>Dictyobacter vulcani sp. nov., within the class Ktedonobacteria, isolated from soil of volcanic Mt. Zao.</title>
        <authorList>
            <person name="Zheng Y."/>
            <person name="Wang C.M."/>
            <person name="Sakai Y."/>
            <person name="Abe K."/>
            <person name="Yokota A."/>
            <person name="Yabe S."/>
        </authorList>
    </citation>
    <scope>NUCLEOTIDE SEQUENCE [LARGE SCALE GENOMIC DNA]</scope>
    <source>
        <strain evidence="5 6">W12</strain>
    </source>
</reference>
<feature type="transmembrane region" description="Helical" evidence="3">
    <location>
        <begin position="52"/>
        <end position="74"/>
    </location>
</feature>
<dbReference type="Gene3D" id="3.30.479.30">
    <property type="entry name" value="Band 7 domain"/>
    <property type="match status" value="1"/>
</dbReference>
<dbReference type="InterPro" id="IPR001107">
    <property type="entry name" value="Band_7"/>
</dbReference>
<dbReference type="PANTHER" id="PTHR10264">
    <property type="entry name" value="BAND 7 PROTEIN-RELATED"/>
    <property type="match status" value="1"/>
</dbReference>
<comment type="caution">
    <text evidence="5">The sequence shown here is derived from an EMBL/GenBank/DDBJ whole genome shotgun (WGS) entry which is preliminary data.</text>
</comment>
<feature type="domain" description="Band 7" evidence="4">
    <location>
        <begin position="156"/>
        <end position="337"/>
    </location>
</feature>
<keyword evidence="3" id="KW-0472">Membrane</keyword>